<proteinExistence type="predicted"/>
<organism evidence="1 2">
    <name type="scientific">Kosakonia sacchari</name>
    <dbReference type="NCBI Taxonomy" id="1158459"/>
    <lineage>
        <taxon>Bacteria</taxon>
        <taxon>Pseudomonadati</taxon>
        <taxon>Pseudomonadota</taxon>
        <taxon>Gammaproteobacteria</taxon>
        <taxon>Enterobacterales</taxon>
        <taxon>Enterobacteriaceae</taxon>
        <taxon>Kosakonia</taxon>
    </lineage>
</organism>
<dbReference type="AlphaFoldDB" id="A0A1G4Y6A3"/>
<name>A0A1G4Y6A3_9ENTR</name>
<accession>A0A1G4Y6A3</accession>
<dbReference type="GO" id="GO:0003677">
    <property type="term" value="F:DNA binding"/>
    <property type="evidence" value="ECO:0007669"/>
    <property type="project" value="InterPro"/>
</dbReference>
<dbReference type="GeneID" id="23846743"/>
<protein>
    <recommendedName>
        <fullName evidence="3">HTH luxR-type domain-containing protein</fullName>
    </recommendedName>
</protein>
<dbReference type="Proteomes" id="UP000183569">
    <property type="component" value="Unassembled WGS sequence"/>
</dbReference>
<gene>
    <name evidence="1" type="ORF">SAMN02927897_02042</name>
</gene>
<dbReference type="GO" id="GO:0006355">
    <property type="term" value="P:regulation of DNA-templated transcription"/>
    <property type="evidence" value="ECO:0007669"/>
    <property type="project" value="InterPro"/>
</dbReference>
<evidence type="ECO:0000313" key="1">
    <source>
        <dbReference type="EMBL" id="SCX49004.1"/>
    </source>
</evidence>
<dbReference type="SUPFAM" id="SSF46894">
    <property type="entry name" value="C-terminal effector domain of the bipartite response regulators"/>
    <property type="match status" value="1"/>
</dbReference>
<evidence type="ECO:0000313" key="2">
    <source>
        <dbReference type="Proteomes" id="UP000183569"/>
    </source>
</evidence>
<dbReference type="EMBL" id="FMUI01000005">
    <property type="protein sequence ID" value="SCX49004.1"/>
    <property type="molecule type" value="Genomic_DNA"/>
</dbReference>
<evidence type="ECO:0008006" key="3">
    <source>
        <dbReference type="Google" id="ProtNLM"/>
    </source>
</evidence>
<reference evidence="1 2" key="1">
    <citation type="submission" date="2016-10" db="EMBL/GenBank/DDBJ databases">
        <authorList>
            <person name="Varghese N."/>
            <person name="Submissions S."/>
        </authorList>
    </citation>
    <scope>NUCLEOTIDE SEQUENCE [LARGE SCALE GENOMIC DNA]</scope>
    <source>
        <strain evidence="1 2">CGMCC 1.12102</strain>
    </source>
</reference>
<sequence length="164" mass="19291">MHIITEDVFLKNGLQTFIKQKEITLDNNDVILDFDNNFIIITTLTTLNRIIKNDNAFECYLLHSFLKIKKDTKLTEIYRTLKYKSWRNKQGQECRIALTRKERMLLSHIISAGKKKSMLTHSGLDIKTVSTHKYNMLRKVNQPSIAALTQVHNRWENFRNQPAN</sequence>
<comment type="caution">
    <text evidence="1">The sequence shown here is derived from an EMBL/GenBank/DDBJ whole genome shotgun (WGS) entry which is preliminary data.</text>
</comment>
<dbReference type="RefSeq" id="WP_017457850.1">
    <property type="nucleotide sequence ID" value="NZ_CP016337.1"/>
</dbReference>
<dbReference type="InterPro" id="IPR016032">
    <property type="entry name" value="Sig_transdc_resp-reg_C-effctor"/>
</dbReference>